<comment type="caution">
    <text evidence="2">The sequence shown here is derived from an EMBL/GenBank/DDBJ whole genome shotgun (WGS) entry which is preliminary data.</text>
</comment>
<evidence type="ECO:0000313" key="2">
    <source>
        <dbReference type="EMBL" id="RMB56503.1"/>
    </source>
</evidence>
<evidence type="ECO:0000313" key="3">
    <source>
        <dbReference type="Proteomes" id="UP000281985"/>
    </source>
</evidence>
<keyword evidence="3" id="KW-1185">Reference proteome</keyword>
<accession>A0A3M0G3K4</accession>
<dbReference type="Proteomes" id="UP000281985">
    <property type="component" value="Unassembled WGS sequence"/>
</dbReference>
<dbReference type="OrthoDB" id="9807687at2"/>
<dbReference type="RefSeq" id="WP_121918315.1">
    <property type="nucleotide sequence ID" value="NZ_REFV01000016.1"/>
</dbReference>
<dbReference type="Gene3D" id="3.40.50.1110">
    <property type="entry name" value="SGNH hydrolase"/>
    <property type="match status" value="1"/>
</dbReference>
<proteinExistence type="predicted"/>
<feature type="domain" description="GSCFA" evidence="1">
    <location>
        <begin position="21"/>
        <end position="255"/>
    </location>
</feature>
<protein>
    <submittedName>
        <fullName evidence="2">GSCFA domain-containing protein</fullName>
    </submittedName>
</protein>
<sequence length="322" mass="36988">MNLQTKIPLTSSKNQFGYKDKLLLLGSCFAENIGQKLEYYKFQATTNPFGILFHPLAIERVLLDACEDRDMEETIFELDGVWKSFVAHSRLNATSRGVLLDRLNNAKSQLRNTVKEASHIFITLGTAWAYQHTPTGVLVANCHKIPQNQFAKGLLPISEITASLERQIAFIKKLNPKAQIVFTVSPVRHLKDGFVENNRSKAHLLSAIHEVCESGSASYFPAYELMMDELRDYRFYASDMLHPSEQAVDYIWEKFLEVYAGVYTERSRSTKTYDTLKEVGIIQAGLSHRPFNTESEQHKSFLMKLNERMENLQKQYPYIDFK</sequence>
<dbReference type="EMBL" id="REFV01000016">
    <property type="protein sequence ID" value="RMB56503.1"/>
    <property type="molecule type" value="Genomic_DNA"/>
</dbReference>
<dbReference type="InterPro" id="IPR036514">
    <property type="entry name" value="SGNH_hydro_sf"/>
</dbReference>
<dbReference type="AlphaFoldDB" id="A0A3M0G3K4"/>
<gene>
    <name evidence="2" type="ORF">EAX61_13905</name>
</gene>
<dbReference type="SUPFAM" id="SSF52266">
    <property type="entry name" value="SGNH hydrolase"/>
    <property type="match status" value="1"/>
</dbReference>
<dbReference type="Pfam" id="PF08885">
    <property type="entry name" value="GSCFA"/>
    <property type="match status" value="1"/>
</dbReference>
<dbReference type="InterPro" id="IPR014982">
    <property type="entry name" value="GSCFA"/>
</dbReference>
<reference evidence="2 3" key="1">
    <citation type="submission" date="2018-10" db="EMBL/GenBank/DDBJ databases">
        <title>Dokdonia luteus sp. nov., isolated from sea water.</title>
        <authorList>
            <person name="Zhou L.Y."/>
            <person name="Du Z.J."/>
        </authorList>
    </citation>
    <scope>NUCLEOTIDE SEQUENCE [LARGE SCALE GENOMIC DNA]</scope>
    <source>
        <strain evidence="2 3">SH27</strain>
    </source>
</reference>
<organism evidence="2 3">
    <name type="scientific">Dokdonia sinensis</name>
    <dbReference type="NCBI Taxonomy" id="2479847"/>
    <lineage>
        <taxon>Bacteria</taxon>
        <taxon>Pseudomonadati</taxon>
        <taxon>Bacteroidota</taxon>
        <taxon>Flavobacteriia</taxon>
        <taxon>Flavobacteriales</taxon>
        <taxon>Flavobacteriaceae</taxon>
        <taxon>Dokdonia</taxon>
    </lineage>
</organism>
<dbReference type="GO" id="GO:0016788">
    <property type="term" value="F:hydrolase activity, acting on ester bonds"/>
    <property type="evidence" value="ECO:0007669"/>
    <property type="project" value="UniProtKB-ARBA"/>
</dbReference>
<name>A0A3M0G3K4_9FLAO</name>
<evidence type="ECO:0000259" key="1">
    <source>
        <dbReference type="Pfam" id="PF08885"/>
    </source>
</evidence>